<gene>
    <name evidence="3" type="ORF">Q9R08_20245</name>
</gene>
<evidence type="ECO:0000256" key="1">
    <source>
        <dbReference type="SAM" id="Coils"/>
    </source>
</evidence>
<keyword evidence="4" id="KW-1185">Reference proteome</keyword>
<keyword evidence="1" id="KW-0175">Coiled coil</keyword>
<name>A0ABU0Z6V5_9MICO</name>
<protein>
    <submittedName>
        <fullName evidence="3">Uncharacterized protein</fullName>
    </submittedName>
</protein>
<dbReference type="Proteomes" id="UP001235133">
    <property type="component" value="Unassembled WGS sequence"/>
</dbReference>
<feature type="region of interest" description="Disordered" evidence="2">
    <location>
        <begin position="356"/>
        <end position="379"/>
    </location>
</feature>
<dbReference type="RefSeq" id="WP_308870021.1">
    <property type="nucleotide sequence ID" value="NZ_JAVFWO010000009.1"/>
</dbReference>
<feature type="region of interest" description="Disordered" evidence="2">
    <location>
        <begin position="1"/>
        <end position="22"/>
    </location>
</feature>
<reference evidence="3 4" key="1">
    <citation type="submission" date="2023-08" db="EMBL/GenBank/DDBJ databases">
        <title>Microbacterium psychrotolerans sp. nov., a psychrotolerant bacterium isolated from soil in Heilongjiang Province, China.</title>
        <authorList>
            <person name="An P."/>
            <person name="Zhao D."/>
            <person name="Xiang H."/>
        </authorList>
    </citation>
    <scope>NUCLEOTIDE SEQUENCE [LARGE SCALE GENOMIC DNA]</scope>
    <source>
        <strain evidence="3 4">QXD-8</strain>
    </source>
</reference>
<organism evidence="3 4">
    <name type="scientific">Microbacterium psychrotolerans</name>
    <dbReference type="NCBI Taxonomy" id="3068321"/>
    <lineage>
        <taxon>Bacteria</taxon>
        <taxon>Bacillati</taxon>
        <taxon>Actinomycetota</taxon>
        <taxon>Actinomycetes</taxon>
        <taxon>Micrococcales</taxon>
        <taxon>Microbacteriaceae</taxon>
        <taxon>Microbacterium</taxon>
    </lineage>
</organism>
<evidence type="ECO:0000313" key="3">
    <source>
        <dbReference type="EMBL" id="MDQ7880330.1"/>
    </source>
</evidence>
<feature type="coiled-coil region" evidence="1">
    <location>
        <begin position="431"/>
        <end position="493"/>
    </location>
</feature>
<evidence type="ECO:0000313" key="4">
    <source>
        <dbReference type="Proteomes" id="UP001235133"/>
    </source>
</evidence>
<evidence type="ECO:0000256" key="2">
    <source>
        <dbReference type="SAM" id="MobiDB-lite"/>
    </source>
</evidence>
<accession>A0ABU0Z6V5</accession>
<comment type="caution">
    <text evidence="3">The sequence shown here is derived from an EMBL/GenBank/DDBJ whole genome shotgun (WGS) entry which is preliminary data.</text>
</comment>
<sequence length="673" mass="73505">MSTERTDAGAAVQGESTVTLPKRSDDPVTVGYRTVFRLAGDDAVAVAERNVRAWLTQKLGAAGALDDWNGLSSRTFNSQLSIVVVDLGQPGRTHRRLYRLIDQNPGGRFEISLFVAASAGAGHIVIEGARDGATTESAIDGVATPNIVRQILGDVTVLDGATEITGTPRVIRPGDESEVIDAIVDGKRTMSVIVASSLTADVDARWLEIIDQLTRYSVGVATVFVVFADAVEEVNRVLPLSLRVPGGQVRTFAPGVRLEDLDDGIAHRFLGPATLGRSIRNGRVRGALPAVHARGPRSRLLERGVPADARRTIDLLMRAELAELRAIEVRRRVAERSELPVAPAVDVAPDIARDDLGPSIDGEVAPALPPTAAPHAPRPDDSVFAGATGAGIQAFVASIRRLIQKWVKRSEVSRASLDELDAFVEGQVAEVAVATEQIDEVVGENESLRREVEELRAAIDNDDLESAIIADEIRRLDHENQRLKRQLRDAQIFYVADDTSVDWTPPTDVEELVTRLTAGEGQHPAFDRVRFTGKLDVVIEVSRRDPYGKYARDFWDYVRVLFEYAQLRAAGGFAGNVHMYLSDDTTGGHKCNPQRHAGRESDSVLGNPQWRAERVHPVPAEVEPTGLVLMDAHFKPTHRDMFAPRMHYFDDTNNTGKIYIGYIGKHLTTTLTS</sequence>
<proteinExistence type="predicted"/>
<dbReference type="EMBL" id="JAVFWO010000009">
    <property type="protein sequence ID" value="MDQ7880330.1"/>
    <property type="molecule type" value="Genomic_DNA"/>
</dbReference>